<keyword evidence="3 4" id="KW-0408">Iron</keyword>
<feature type="domain" description="Cytochrome c" evidence="5">
    <location>
        <begin position="70"/>
        <end position="160"/>
    </location>
</feature>
<name>A0A1G7Z2Y8_9HYPH</name>
<evidence type="ECO:0000256" key="4">
    <source>
        <dbReference type="PROSITE-ProRule" id="PRU00433"/>
    </source>
</evidence>
<dbReference type="InterPro" id="IPR050597">
    <property type="entry name" value="Cytochrome_c_Oxidase_Subunit"/>
</dbReference>
<protein>
    <submittedName>
        <fullName evidence="6">Cytochrome c553</fullName>
    </submittedName>
</protein>
<evidence type="ECO:0000256" key="1">
    <source>
        <dbReference type="ARBA" id="ARBA00022617"/>
    </source>
</evidence>
<evidence type="ECO:0000256" key="3">
    <source>
        <dbReference type="ARBA" id="ARBA00023004"/>
    </source>
</evidence>
<dbReference type="InterPro" id="IPR009056">
    <property type="entry name" value="Cyt_c-like_dom"/>
</dbReference>
<proteinExistence type="predicted"/>
<feature type="domain" description="Cytochrome c" evidence="5">
    <location>
        <begin position="213"/>
        <end position="296"/>
    </location>
</feature>
<gene>
    <name evidence="6" type="ORF">SAMN04487974_11734</name>
</gene>
<organism evidence="6 7">
    <name type="scientific">Pelagibacterium luteolum</name>
    <dbReference type="NCBI Taxonomy" id="440168"/>
    <lineage>
        <taxon>Bacteria</taxon>
        <taxon>Pseudomonadati</taxon>
        <taxon>Pseudomonadota</taxon>
        <taxon>Alphaproteobacteria</taxon>
        <taxon>Hyphomicrobiales</taxon>
        <taxon>Devosiaceae</taxon>
        <taxon>Pelagibacterium</taxon>
    </lineage>
</organism>
<dbReference type="STRING" id="440168.SAMN04487974_11734"/>
<dbReference type="InterPro" id="IPR036909">
    <property type="entry name" value="Cyt_c-like_dom_sf"/>
</dbReference>
<dbReference type="EMBL" id="FNCS01000017">
    <property type="protein sequence ID" value="SDH03098.1"/>
    <property type="molecule type" value="Genomic_DNA"/>
</dbReference>
<dbReference type="GO" id="GO:0046872">
    <property type="term" value="F:metal ion binding"/>
    <property type="evidence" value="ECO:0007669"/>
    <property type="project" value="UniProtKB-KW"/>
</dbReference>
<keyword evidence="7" id="KW-1185">Reference proteome</keyword>
<accession>A0A1G7Z2Y8</accession>
<dbReference type="GO" id="GO:0020037">
    <property type="term" value="F:heme binding"/>
    <property type="evidence" value="ECO:0007669"/>
    <property type="project" value="InterPro"/>
</dbReference>
<dbReference type="OrthoDB" id="70223at2"/>
<dbReference type="GO" id="GO:0009055">
    <property type="term" value="F:electron transfer activity"/>
    <property type="evidence" value="ECO:0007669"/>
    <property type="project" value="InterPro"/>
</dbReference>
<dbReference type="RefSeq" id="WP_090598444.1">
    <property type="nucleotide sequence ID" value="NZ_FNCS01000017.1"/>
</dbReference>
<keyword evidence="1 4" id="KW-0349">Heme</keyword>
<dbReference type="PROSITE" id="PS51007">
    <property type="entry name" value="CYTC"/>
    <property type="match status" value="3"/>
</dbReference>
<dbReference type="Proteomes" id="UP000199495">
    <property type="component" value="Unassembled WGS sequence"/>
</dbReference>
<evidence type="ECO:0000313" key="6">
    <source>
        <dbReference type="EMBL" id="SDH03098.1"/>
    </source>
</evidence>
<evidence type="ECO:0000259" key="5">
    <source>
        <dbReference type="PROSITE" id="PS51007"/>
    </source>
</evidence>
<dbReference type="SUPFAM" id="SSF46626">
    <property type="entry name" value="Cytochrome c"/>
    <property type="match status" value="3"/>
</dbReference>
<sequence>MTADRRPQRDPRHPDEHFEPYELDASIPWPLLGIAVALGVWGAATLFDTRRHEERAQVERIEDTRLATGQAVEPGHALFEASCATCHQSNGLGIRRAVPPLAGSPFVQHGPELVANIMLRGIDGPIRVNDALYDGHMPSFASVFTDVEVAELASYVAARWGENDRVLEAAEAAELRGRVSDLGSFRGGAGVAEDTGLALGDQPPFASGTLQPVAPEISALIFEGRGGQWSCASCHGDLGQGRENTPRLAGLPADYIRKQLHDFAAGRRLNESMAVVVAELTDEEKQALGAYYSGLRVPSNARPDLGGDLERGEQLAREGDWSLTVPSCFSCHGPSGFGVAPEFPPLAAQHAAYTASQLAAWAGGQRTNSSLDLMEHISSALSAADRRSVADYLASLPPVPAGTGDTLAAQGEDR</sequence>
<feature type="domain" description="Cytochrome c" evidence="5">
    <location>
        <begin position="307"/>
        <end position="397"/>
    </location>
</feature>
<evidence type="ECO:0000256" key="2">
    <source>
        <dbReference type="ARBA" id="ARBA00022723"/>
    </source>
</evidence>
<dbReference type="PANTHER" id="PTHR33751:SF11">
    <property type="entry name" value="BLL4483 PROTEIN"/>
    <property type="match status" value="1"/>
</dbReference>
<dbReference type="AlphaFoldDB" id="A0A1G7Z2Y8"/>
<dbReference type="Gene3D" id="1.10.760.10">
    <property type="entry name" value="Cytochrome c-like domain"/>
    <property type="match status" value="3"/>
</dbReference>
<keyword evidence="2 4" id="KW-0479">Metal-binding</keyword>
<reference evidence="6 7" key="1">
    <citation type="submission" date="2016-10" db="EMBL/GenBank/DDBJ databases">
        <authorList>
            <person name="de Groot N.N."/>
        </authorList>
    </citation>
    <scope>NUCLEOTIDE SEQUENCE [LARGE SCALE GENOMIC DNA]</scope>
    <source>
        <strain evidence="6 7">CGMCC 1.10267</strain>
    </source>
</reference>
<evidence type="ECO:0000313" key="7">
    <source>
        <dbReference type="Proteomes" id="UP000199495"/>
    </source>
</evidence>
<dbReference type="Pfam" id="PF00034">
    <property type="entry name" value="Cytochrom_C"/>
    <property type="match status" value="2"/>
</dbReference>
<dbReference type="PANTHER" id="PTHR33751">
    <property type="entry name" value="CBB3-TYPE CYTOCHROME C OXIDASE SUBUNIT FIXP"/>
    <property type="match status" value="1"/>
</dbReference>